<protein>
    <submittedName>
        <fullName evidence="1">Uncharacterized protein</fullName>
    </submittedName>
</protein>
<proteinExistence type="predicted"/>
<dbReference type="EMBL" id="CAJJDO010000067">
    <property type="protein sequence ID" value="CAD8177434.1"/>
    <property type="molecule type" value="Genomic_DNA"/>
</dbReference>
<accession>A0A8S1VJL6</accession>
<evidence type="ECO:0000313" key="2">
    <source>
        <dbReference type="Proteomes" id="UP000689195"/>
    </source>
</evidence>
<reference evidence="1" key="1">
    <citation type="submission" date="2021-01" db="EMBL/GenBank/DDBJ databases">
        <authorList>
            <consortium name="Genoscope - CEA"/>
            <person name="William W."/>
        </authorList>
    </citation>
    <scope>NUCLEOTIDE SEQUENCE</scope>
</reference>
<keyword evidence="2" id="KW-1185">Reference proteome</keyword>
<gene>
    <name evidence="1" type="ORF">PPENT_87.1.T0670207</name>
</gene>
<dbReference type="AlphaFoldDB" id="A0A8S1VJL6"/>
<comment type="caution">
    <text evidence="1">The sequence shown here is derived from an EMBL/GenBank/DDBJ whole genome shotgun (WGS) entry which is preliminary data.</text>
</comment>
<dbReference type="Proteomes" id="UP000689195">
    <property type="component" value="Unassembled WGS sequence"/>
</dbReference>
<organism evidence="1 2">
    <name type="scientific">Paramecium pentaurelia</name>
    <dbReference type="NCBI Taxonomy" id="43138"/>
    <lineage>
        <taxon>Eukaryota</taxon>
        <taxon>Sar</taxon>
        <taxon>Alveolata</taxon>
        <taxon>Ciliophora</taxon>
        <taxon>Intramacronucleata</taxon>
        <taxon>Oligohymenophorea</taxon>
        <taxon>Peniculida</taxon>
        <taxon>Parameciidae</taxon>
        <taxon>Paramecium</taxon>
    </lineage>
</organism>
<sequence>MKIWFVQTIFSITMMFTTITQLKIINYLQDDQNIISICHHLDYIDFFDDSLISQKPFINFHYTFDYVQLNPFDELEFLLELDDRIIIFQAGIFYYQQWQFTEIQRIS</sequence>
<evidence type="ECO:0000313" key="1">
    <source>
        <dbReference type="EMBL" id="CAD8177434.1"/>
    </source>
</evidence>
<name>A0A8S1VJL6_9CILI</name>
<dbReference type="OrthoDB" id="10486949at2759"/>